<evidence type="ECO:0000256" key="9">
    <source>
        <dbReference type="SAM" id="MobiDB-lite"/>
    </source>
</evidence>
<feature type="region of interest" description="Disordered" evidence="9">
    <location>
        <begin position="711"/>
        <end position="771"/>
    </location>
</feature>
<dbReference type="EMBL" id="BRYA01001449">
    <property type="protein sequence ID" value="GMI43095.1"/>
    <property type="molecule type" value="Genomic_DNA"/>
</dbReference>
<dbReference type="GO" id="GO:0003777">
    <property type="term" value="F:microtubule motor activity"/>
    <property type="evidence" value="ECO:0007669"/>
    <property type="project" value="InterPro"/>
</dbReference>
<dbReference type="GO" id="GO:0005524">
    <property type="term" value="F:ATP binding"/>
    <property type="evidence" value="ECO:0007669"/>
    <property type="project" value="UniProtKB-UniRule"/>
</dbReference>
<keyword evidence="2 6" id="KW-0547">Nucleotide-binding</keyword>
<keyword evidence="5 6" id="KW-0505">Motor protein</keyword>
<organism evidence="11 12">
    <name type="scientific">Triparma columacea</name>
    <dbReference type="NCBI Taxonomy" id="722753"/>
    <lineage>
        <taxon>Eukaryota</taxon>
        <taxon>Sar</taxon>
        <taxon>Stramenopiles</taxon>
        <taxon>Ochrophyta</taxon>
        <taxon>Bolidophyceae</taxon>
        <taxon>Parmales</taxon>
        <taxon>Triparmaceae</taxon>
        <taxon>Triparma</taxon>
    </lineage>
</organism>
<feature type="compositionally biased region" description="Low complexity" evidence="9">
    <location>
        <begin position="474"/>
        <end position="490"/>
    </location>
</feature>
<dbReference type="GO" id="GO:0008017">
    <property type="term" value="F:microtubule binding"/>
    <property type="evidence" value="ECO:0007669"/>
    <property type="project" value="InterPro"/>
</dbReference>
<feature type="coiled-coil region" evidence="8">
    <location>
        <begin position="615"/>
        <end position="670"/>
    </location>
</feature>
<protein>
    <recommendedName>
        <fullName evidence="7">Kinesin-like protein</fullName>
    </recommendedName>
</protein>
<feature type="coiled-coil region" evidence="8">
    <location>
        <begin position="390"/>
        <end position="417"/>
    </location>
</feature>
<gene>
    <name evidence="11" type="ORF">TrCOL_g8108</name>
</gene>
<comment type="similarity">
    <text evidence="6 7">Belongs to the TRAFAC class myosin-kinesin ATPase superfamily. Kinesin family.</text>
</comment>
<dbReference type="Gene3D" id="3.40.850.10">
    <property type="entry name" value="Kinesin motor domain"/>
    <property type="match status" value="1"/>
</dbReference>
<feature type="domain" description="Kinesin motor" evidence="10">
    <location>
        <begin position="15"/>
        <end position="370"/>
    </location>
</feature>
<evidence type="ECO:0000313" key="12">
    <source>
        <dbReference type="Proteomes" id="UP001165065"/>
    </source>
</evidence>
<sequence>MVLRGNRTASINGDNMLVAVRMRPLSMKELQSGQRSCCEVMGDKIVAITKAKKPGAVLKSEMGSVNEYQFDEAFDANVPQYEVYQRTAKRLIPSVLEGFNVTVFAYGATGAGKTHTMMGSERMDAERATGAENGNTGVCGIIPLTLMDIFAGMKQKQAEATLPEEKWSLSVSYLEVYNEKIRDLLEPSGINLPVQEDPKAGIVGVGGLAAKSAESSEQVMELLRFGNTNRRTHATDANATSSRSHAVLQIIMKQRWNNSKGREVTRESRVNLIDLAGSERAGKTNNRGKRLQEGANINRSLLALANCINALAQGNTRKNAKYRDSKLTHLLKSSLEGQCKLIIIANINPSDDMFEDSHNTLKYANRAKCMKIDPKVVRLRERDMAWPEREKNMKRQSNEQSKENDLLKKQVEALQQMLNGNCPVLPNNGLDVLENLKMQVQADGGEARVPSPPSPTHSCPGARGARKPFRRAKSLSSASSVASLDSGSVKKGSKRGSLFKRVRRSGSVGGEKNLTAINEDHSIKGGDDSIFRDDDGATGPDDVEVDVDYTRLPHIKKNGSEKNLMDMSDISDISAHESVAASGFDENLPVDDRLGALESRVMDMAASRKVMLDFITNLQAAKDDAETERERARRRAEKAEREILEQRDLLEKLKAQVELERANAVQAARDREFADMQRKAVLGKSLAGEVVESSSEMESVGVVPEALDLSTISGASSGGPRTDVPVSSRTPPRNREKVQDDKRGRPVTGGRRIIRRARGGSEESKGEEDYREVREAFGEESGNMKSEENDGIRGKVLGVLGGRNNYRGEEKGKKGKMRGFGHAKVGMGEENDNPFSIAGVGLRG</sequence>
<evidence type="ECO:0000256" key="5">
    <source>
        <dbReference type="ARBA" id="ARBA00023175"/>
    </source>
</evidence>
<keyword evidence="12" id="KW-1185">Reference proteome</keyword>
<dbReference type="InterPro" id="IPR027640">
    <property type="entry name" value="Kinesin-like_fam"/>
</dbReference>
<dbReference type="InterPro" id="IPR027417">
    <property type="entry name" value="P-loop_NTPase"/>
</dbReference>
<dbReference type="GO" id="GO:0007018">
    <property type="term" value="P:microtubule-based movement"/>
    <property type="evidence" value="ECO:0007669"/>
    <property type="project" value="InterPro"/>
</dbReference>
<keyword evidence="3 6" id="KW-0067">ATP-binding</keyword>
<accession>A0A9W7GDK4</accession>
<dbReference type="InterPro" id="IPR019821">
    <property type="entry name" value="Kinesin_motor_CS"/>
</dbReference>
<evidence type="ECO:0000256" key="4">
    <source>
        <dbReference type="ARBA" id="ARBA00023054"/>
    </source>
</evidence>
<proteinExistence type="inferred from homology"/>
<dbReference type="AlphaFoldDB" id="A0A9W7GDK4"/>
<feature type="region of interest" description="Disordered" evidence="9">
    <location>
        <begin position="443"/>
        <end position="544"/>
    </location>
</feature>
<feature type="compositionally biased region" description="Basic residues" evidence="9">
    <location>
        <begin position="491"/>
        <end position="504"/>
    </location>
</feature>
<dbReference type="OrthoDB" id="3176171at2759"/>
<dbReference type="Pfam" id="PF00225">
    <property type="entry name" value="Kinesin"/>
    <property type="match status" value="1"/>
</dbReference>
<evidence type="ECO:0000256" key="7">
    <source>
        <dbReference type="RuleBase" id="RU000394"/>
    </source>
</evidence>
<dbReference type="InterPro" id="IPR036961">
    <property type="entry name" value="Kinesin_motor_dom_sf"/>
</dbReference>
<dbReference type="Proteomes" id="UP001165065">
    <property type="component" value="Unassembled WGS sequence"/>
</dbReference>
<evidence type="ECO:0000313" key="11">
    <source>
        <dbReference type="EMBL" id="GMI43095.1"/>
    </source>
</evidence>
<dbReference type="SMART" id="SM00129">
    <property type="entry name" value="KISc"/>
    <property type="match status" value="1"/>
</dbReference>
<dbReference type="GO" id="GO:0005874">
    <property type="term" value="C:microtubule"/>
    <property type="evidence" value="ECO:0007669"/>
    <property type="project" value="UniProtKB-KW"/>
</dbReference>
<feature type="compositionally biased region" description="Basic and acidic residues" evidence="9">
    <location>
        <begin position="518"/>
        <end position="535"/>
    </location>
</feature>
<keyword evidence="4 8" id="KW-0175">Coiled coil</keyword>
<comment type="caution">
    <text evidence="11">The sequence shown here is derived from an EMBL/GenBank/DDBJ whole genome shotgun (WGS) entry which is preliminary data.</text>
</comment>
<evidence type="ECO:0000256" key="6">
    <source>
        <dbReference type="PROSITE-ProRule" id="PRU00283"/>
    </source>
</evidence>
<dbReference type="InterPro" id="IPR001752">
    <property type="entry name" value="Kinesin_motor_dom"/>
</dbReference>
<dbReference type="PROSITE" id="PS50067">
    <property type="entry name" value="KINESIN_MOTOR_2"/>
    <property type="match status" value="1"/>
</dbReference>
<name>A0A9W7GDK4_9STRA</name>
<evidence type="ECO:0000256" key="1">
    <source>
        <dbReference type="ARBA" id="ARBA00022701"/>
    </source>
</evidence>
<dbReference type="PROSITE" id="PS00411">
    <property type="entry name" value="KINESIN_MOTOR_1"/>
    <property type="match status" value="1"/>
</dbReference>
<feature type="compositionally biased region" description="Basic and acidic residues" evidence="9">
    <location>
        <begin position="733"/>
        <end position="744"/>
    </location>
</feature>
<dbReference type="PANTHER" id="PTHR47968:SF13">
    <property type="entry name" value="KINESIN-LIKE PROTEIN KIF19 ISOFORM X1"/>
    <property type="match status" value="1"/>
</dbReference>
<feature type="compositionally biased region" description="Basic residues" evidence="9">
    <location>
        <begin position="464"/>
        <end position="473"/>
    </location>
</feature>
<feature type="compositionally biased region" description="Basic and acidic residues" evidence="9">
    <location>
        <begin position="759"/>
        <end position="771"/>
    </location>
</feature>
<keyword evidence="1 7" id="KW-0493">Microtubule</keyword>
<evidence type="ECO:0000256" key="8">
    <source>
        <dbReference type="SAM" id="Coils"/>
    </source>
</evidence>
<reference evidence="12" key="1">
    <citation type="journal article" date="2023" name="Commun. Biol.">
        <title>Genome analysis of Parmales, the sister group of diatoms, reveals the evolutionary specialization of diatoms from phago-mixotrophs to photoautotrophs.</title>
        <authorList>
            <person name="Ban H."/>
            <person name="Sato S."/>
            <person name="Yoshikawa S."/>
            <person name="Yamada K."/>
            <person name="Nakamura Y."/>
            <person name="Ichinomiya M."/>
            <person name="Sato N."/>
            <person name="Blanc-Mathieu R."/>
            <person name="Endo H."/>
            <person name="Kuwata A."/>
            <person name="Ogata H."/>
        </authorList>
    </citation>
    <scope>NUCLEOTIDE SEQUENCE [LARGE SCALE GENOMIC DNA]</scope>
</reference>
<feature type="region of interest" description="Disordered" evidence="9">
    <location>
        <begin position="800"/>
        <end position="844"/>
    </location>
</feature>
<dbReference type="PANTHER" id="PTHR47968">
    <property type="entry name" value="CENTROMERE PROTEIN E"/>
    <property type="match status" value="1"/>
</dbReference>
<feature type="binding site" evidence="6">
    <location>
        <begin position="107"/>
        <end position="114"/>
    </location>
    <ligand>
        <name>ATP</name>
        <dbReference type="ChEBI" id="CHEBI:30616"/>
    </ligand>
</feature>
<evidence type="ECO:0000256" key="2">
    <source>
        <dbReference type="ARBA" id="ARBA00022741"/>
    </source>
</evidence>
<evidence type="ECO:0000259" key="10">
    <source>
        <dbReference type="PROSITE" id="PS50067"/>
    </source>
</evidence>
<evidence type="ECO:0000256" key="3">
    <source>
        <dbReference type="ARBA" id="ARBA00022840"/>
    </source>
</evidence>
<dbReference type="PRINTS" id="PR00380">
    <property type="entry name" value="KINESINHEAVY"/>
</dbReference>
<dbReference type="SUPFAM" id="SSF52540">
    <property type="entry name" value="P-loop containing nucleoside triphosphate hydrolases"/>
    <property type="match status" value="1"/>
</dbReference>